<dbReference type="PROSITE" id="PS50075">
    <property type="entry name" value="CARRIER"/>
    <property type="match status" value="1"/>
</dbReference>
<dbReference type="InterPro" id="IPR016039">
    <property type="entry name" value="Thiolase-like"/>
</dbReference>
<evidence type="ECO:0000256" key="1">
    <source>
        <dbReference type="ARBA" id="ARBA00006484"/>
    </source>
</evidence>
<keyword evidence="3" id="KW-0597">Phosphoprotein</keyword>
<dbReference type="InterPro" id="IPR032821">
    <property type="entry name" value="PKS_assoc"/>
</dbReference>
<reference evidence="9 10" key="1">
    <citation type="submission" date="2015-06" db="EMBL/GenBank/DDBJ databases">
        <title>Genome sequence of Pseudoalteromonas peptidolytica.</title>
        <authorList>
            <person name="Xie B.-B."/>
            <person name="Rong J.-C."/>
            <person name="Qin Q.-L."/>
            <person name="Zhang Y.-Z."/>
        </authorList>
    </citation>
    <scope>NUCLEOTIDE SEQUENCE [LARGE SCALE GENOMIC DNA]</scope>
    <source>
        <strain evidence="9 10">F12-50-A1</strain>
    </source>
</reference>
<dbReference type="CDD" id="cd00833">
    <property type="entry name" value="PKS"/>
    <property type="match status" value="1"/>
</dbReference>
<dbReference type="Pfam" id="PF16197">
    <property type="entry name" value="KAsynt_C_assoc"/>
    <property type="match status" value="1"/>
</dbReference>
<dbReference type="RefSeq" id="WP_167508213.1">
    <property type="nucleotide sequence ID" value="NZ_AQHF01000020.1"/>
</dbReference>
<organism evidence="9 10">
    <name type="scientific">Pseudoalteromonas peptidolytica F12-50-A1</name>
    <dbReference type="NCBI Taxonomy" id="1315280"/>
    <lineage>
        <taxon>Bacteria</taxon>
        <taxon>Pseudomonadati</taxon>
        <taxon>Pseudomonadota</taxon>
        <taxon>Gammaproteobacteria</taxon>
        <taxon>Alteromonadales</taxon>
        <taxon>Pseudoalteromonadaceae</taxon>
        <taxon>Pseudoalteromonas</taxon>
    </lineage>
</organism>
<dbReference type="InterPro" id="IPR020806">
    <property type="entry name" value="PKS_PP-bd"/>
</dbReference>
<keyword evidence="10" id="KW-1185">Reference proteome</keyword>
<evidence type="ECO:0000259" key="8">
    <source>
        <dbReference type="PROSITE" id="PS52004"/>
    </source>
</evidence>
<dbReference type="SMART" id="SM00823">
    <property type="entry name" value="PKS_PP"/>
    <property type="match status" value="1"/>
</dbReference>
<dbReference type="InterPro" id="IPR020841">
    <property type="entry name" value="PKS_Beta-ketoAc_synthase_dom"/>
</dbReference>
<dbReference type="InterPro" id="IPR036736">
    <property type="entry name" value="ACP-like_sf"/>
</dbReference>
<dbReference type="PANTHER" id="PTHR43775:SF37">
    <property type="entry name" value="SI:DKEY-61P9.11"/>
    <property type="match status" value="1"/>
</dbReference>
<evidence type="ECO:0008006" key="11">
    <source>
        <dbReference type="Google" id="ProtNLM"/>
    </source>
</evidence>
<comment type="function">
    <text evidence="5">Involved in production of the polyketide antibiotic thailandamide.</text>
</comment>
<accession>A0A8I0T2J3</accession>
<evidence type="ECO:0000256" key="3">
    <source>
        <dbReference type="ARBA" id="ARBA00022553"/>
    </source>
</evidence>
<dbReference type="GO" id="GO:0031177">
    <property type="term" value="F:phosphopantetheine binding"/>
    <property type="evidence" value="ECO:0007669"/>
    <property type="project" value="InterPro"/>
</dbReference>
<dbReference type="GO" id="GO:0004312">
    <property type="term" value="F:fatty acid synthase activity"/>
    <property type="evidence" value="ECO:0007669"/>
    <property type="project" value="TreeGrafter"/>
</dbReference>
<proteinExistence type="inferred from homology"/>
<dbReference type="Pfam" id="PF02801">
    <property type="entry name" value="Ketoacyl-synt_C"/>
    <property type="match status" value="1"/>
</dbReference>
<dbReference type="InterPro" id="IPR009081">
    <property type="entry name" value="PP-bd_ACP"/>
</dbReference>
<evidence type="ECO:0000256" key="5">
    <source>
        <dbReference type="ARBA" id="ARBA00054155"/>
    </source>
</evidence>
<dbReference type="InterPro" id="IPR014030">
    <property type="entry name" value="Ketoacyl_synth_N"/>
</dbReference>
<feature type="domain" description="Ketosynthase family 3 (KS3)" evidence="8">
    <location>
        <begin position="35"/>
        <end position="458"/>
    </location>
</feature>
<evidence type="ECO:0000313" key="10">
    <source>
        <dbReference type="Proteomes" id="UP000660708"/>
    </source>
</evidence>
<dbReference type="Proteomes" id="UP000660708">
    <property type="component" value="Unassembled WGS sequence"/>
</dbReference>
<keyword evidence="4" id="KW-0808">Transferase</keyword>
<dbReference type="Gene3D" id="1.10.1240.100">
    <property type="match status" value="1"/>
</dbReference>
<dbReference type="SUPFAM" id="SSF51735">
    <property type="entry name" value="NAD(P)-binding Rossmann-fold domains"/>
    <property type="match status" value="2"/>
</dbReference>
<sequence>MDKTKPNNYQKLMANALNTIQKQKAQISTLQAKNEEKIAVIGMGCRFPGANDPQAFWQLLKNGECHITDVPSERWDAEQYFDADQDADGKVYTNAGGFLTDIDQFDNDFFGIVPREAQYMDPQHRLLLEVCWQALGNAGIPASKLKGSASGVYIGIMNQDNGQFSVENPASIDMYTAAGNGIGIASGRLSHALGLHGPSLSVDTNCSSSLTSIHMAAQGLLNGECNLALAGGVNMMLTPAMTMIMCKAKALSPSGVCSTFDEKADGYVRGEGAGIVVLKRLSDALENNDNIIGVIQASAINHDGRSSALPVPNGKAQVEVIQAALQKSALTPEQVCYVESHGTGTPLGDPIEIEAISKAYKRDTPSSKKLLVGSVKPNIGHLESAAGIASMIKVLLMFKHQQIPANVNLDTPNPKLELEKTSITLPKTLAAWDDDPVKYVGLSAFGFCGSNAHLIVSDEFNSSQQPATEPEQKGSVILALSAKSEVQLAARIEQFQDYITQGALDLHSVCFSANTSSEHWPMRACFMASSTADLLAQLTEFTPALNNRVAQGTAEPVISCTLTERDHHFLPVLHTWVLNNNKAKQMLSKASEYYRVQEQHTFAHWPEKIEWTDPLQCLLANSLLSGLWLSHVASLGVMLSEINAEAGDLPMLSLATQRLPFKASLDLMYVSARLSCGQIEQAQAQSAIVNCLQSSAGGKVLGVLPSIFKLANTELARQLMEHANATFEAGEGALKYRTMMLSSANEFGAWSIEVSDAQTLHHALVKALHSAYQSGADIDWQRYYQDSRHVRLDTPAYPMEPKHYPLPKVQPHLHSDVALNNPDKFYQLQWQTRPTDTLVEPGAVDNILIFADQHGKLAPWTKWLSSQGYTYTLIFDKTIPTGYGDLSAQSYQVISDVAALDESLIHRNSAVTRIVFGWGLDLCGEQPTSDVLTRLTSLFGQLRDICTLKAGVSLAVITQFAASIAGTQYRYDPLQGAIAGLCKSIALEAPEVWQRQVDCDELSDSAALAGLSSALFAANNETQLAVRGCVSYAPRVSELNAPTLSHLRVAKDKAYVVTGGLGALGLSTAKWLAEQGAQHIILLGRSTEQQAIARDESGNIAAALQRLRTHVTVADYISVDVTNYTELESVLSDVSNRYGAIDGVFHTAGVNQVTAFESLSESEMLNVLAAKVQGAWHLHQLASQARYFVLFSSVASVWGSGGMAAYAAGNRFLDSLAYYRNALALPATSINWGPWADSGMAVAGDNAQLAEKVGLQLMSHNEALQAMGSVIENRMLNPVIANINISKFLDVMEFRRPLAIFEQLRAATEQTTSDDGKSDLIAALLQPTVSEDDKKQMLMELLRQFVSESLGTGIEKIQTDTPLMNLGLDSLTAFEVNTGIKKQLNRELPISEILKGASIQELAVLILEDMEHQSSDRQAHTADVEQSSLVEGEI</sequence>
<dbReference type="Gene3D" id="1.10.1200.10">
    <property type="entry name" value="ACP-like"/>
    <property type="match status" value="1"/>
</dbReference>
<dbReference type="SMART" id="SM00825">
    <property type="entry name" value="PKS_KS"/>
    <property type="match status" value="1"/>
</dbReference>
<dbReference type="InterPro" id="IPR013968">
    <property type="entry name" value="PKS_KR"/>
</dbReference>
<gene>
    <name evidence="9" type="ORF">PPEP_a0334</name>
</gene>
<evidence type="ECO:0000313" key="9">
    <source>
        <dbReference type="EMBL" id="MBE0345451.1"/>
    </source>
</evidence>
<dbReference type="Pfam" id="PF08659">
    <property type="entry name" value="KR"/>
    <property type="match status" value="1"/>
</dbReference>
<evidence type="ECO:0000256" key="6">
    <source>
        <dbReference type="SAM" id="MobiDB-lite"/>
    </source>
</evidence>
<name>A0A8I0T2J3_9GAMM</name>
<feature type="compositionally biased region" description="Polar residues" evidence="6">
    <location>
        <begin position="1424"/>
        <end position="1434"/>
    </location>
</feature>
<feature type="compositionally biased region" description="Basic and acidic residues" evidence="6">
    <location>
        <begin position="1414"/>
        <end position="1423"/>
    </location>
</feature>
<dbReference type="SUPFAM" id="SSF47336">
    <property type="entry name" value="ACP-like"/>
    <property type="match status" value="1"/>
</dbReference>
<dbReference type="EMBL" id="AQHF01000020">
    <property type="protein sequence ID" value="MBE0345451.1"/>
    <property type="molecule type" value="Genomic_DNA"/>
</dbReference>
<dbReference type="InterPro" id="IPR036291">
    <property type="entry name" value="NAD(P)-bd_dom_sf"/>
</dbReference>
<keyword evidence="2" id="KW-0596">Phosphopantetheine</keyword>
<dbReference type="InterPro" id="IPR050091">
    <property type="entry name" value="PKS_NRPS_Biosynth_Enz"/>
</dbReference>
<comment type="similarity">
    <text evidence="1">Belongs to the short-chain dehydrogenases/reductases (SDR) family.</text>
</comment>
<evidence type="ECO:0000256" key="2">
    <source>
        <dbReference type="ARBA" id="ARBA00022450"/>
    </source>
</evidence>
<dbReference type="InterPro" id="IPR057326">
    <property type="entry name" value="KR_dom"/>
</dbReference>
<feature type="domain" description="Carrier" evidence="7">
    <location>
        <begin position="1336"/>
        <end position="1410"/>
    </location>
</feature>
<dbReference type="Pfam" id="PF00550">
    <property type="entry name" value="PP-binding"/>
    <property type="match status" value="1"/>
</dbReference>
<dbReference type="SUPFAM" id="SSF53901">
    <property type="entry name" value="Thiolase-like"/>
    <property type="match status" value="1"/>
</dbReference>
<dbReference type="PROSITE" id="PS52004">
    <property type="entry name" value="KS3_2"/>
    <property type="match status" value="1"/>
</dbReference>
<evidence type="ECO:0000259" key="7">
    <source>
        <dbReference type="PROSITE" id="PS50075"/>
    </source>
</evidence>
<dbReference type="Gene3D" id="3.40.50.720">
    <property type="entry name" value="NAD(P)-binding Rossmann-like Domain"/>
    <property type="match status" value="1"/>
</dbReference>
<dbReference type="FunFam" id="3.40.47.10:FF:000019">
    <property type="entry name" value="Polyketide synthase type I"/>
    <property type="match status" value="1"/>
</dbReference>
<protein>
    <recommendedName>
        <fullName evidence="11">Carrier domain-containing protein</fullName>
    </recommendedName>
</protein>
<evidence type="ECO:0000256" key="4">
    <source>
        <dbReference type="ARBA" id="ARBA00022679"/>
    </source>
</evidence>
<comment type="caution">
    <text evidence="9">The sequence shown here is derived from an EMBL/GenBank/DDBJ whole genome shotgun (WGS) entry which is preliminary data.</text>
</comment>
<dbReference type="InterPro" id="IPR014031">
    <property type="entry name" value="Ketoacyl_synth_C"/>
</dbReference>
<dbReference type="PANTHER" id="PTHR43775">
    <property type="entry name" value="FATTY ACID SYNTHASE"/>
    <property type="match status" value="1"/>
</dbReference>
<dbReference type="Gene3D" id="3.40.47.10">
    <property type="match status" value="1"/>
</dbReference>
<dbReference type="SMART" id="SM00822">
    <property type="entry name" value="PKS_KR"/>
    <property type="match status" value="1"/>
</dbReference>
<dbReference type="GO" id="GO:0006633">
    <property type="term" value="P:fatty acid biosynthetic process"/>
    <property type="evidence" value="ECO:0007669"/>
    <property type="project" value="TreeGrafter"/>
</dbReference>
<feature type="region of interest" description="Disordered" evidence="6">
    <location>
        <begin position="1414"/>
        <end position="1434"/>
    </location>
</feature>
<dbReference type="CDD" id="cd05274">
    <property type="entry name" value="KR_FAS_SDR_x"/>
    <property type="match status" value="1"/>
</dbReference>
<dbReference type="Pfam" id="PF00109">
    <property type="entry name" value="ketoacyl-synt"/>
    <property type="match status" value="1"/>
</dbReference>